<dbReference type="AlphaFoldDB" id="A0A840AV37"/>
<reference evidence="1 2" key="1">
    <citation type="submission" date="2020-08" db="EMBL/GenBank/DDBJ databases">
        <title>Genomic Encyclopedia of Type Strains, Phase IV (KMG-IV): sequencing the most valuable type-strain genomes for metagenomic binning, comparative biology and taxonomic classification.</title>
        <authorList>
            <person name="Goeker M."/>
        </authorList>
    </citation>
    <scope>NUCLEOTIDE SEQUENCE [LARGE SCALE GENOMIC DNA]</scope>
    <source>
        <strain evidence="1 2">DSM 29050</strain>
    </source>
</reference>
<evidence type="ECO:0000313" key="1">
    <source>
        <dbReference type="EMBL" id="MBB3942179.1"/>
    </source>
</evidence>
<evidence type="ECO:0000313" key="2">
    <source>
        <dbReference type="Proteomes" id="UP000581447"/>
    </source>
</evidence>
<accession>A0A840AV37</accession>
<gene>
    <name evidence="1" type="ORF">GGR91_000401</name>
</gene>
<protein>
    <submittedName>
        <fullName evidence="1">Uncharacterized protein</fullName>
    </submittedName>
</protein>
<sequence>MSNFLFGRKICSAPPGSSHMKIRSIETRIKTQSRIRSEVSAWLDAK</sequence>
<keyword evidence="2" id="KW-1185">Reference proteome</keyword>
<proteinExistence type="predicted"/>
<organism evidence="1 2">
    <name type="scientific">Sphingorhabdus rigui</name>
    <dbReference type="NCBI Taxonomy" id="1282858"/>
    <lineage>
        <taxon>Bacteria</taxon>
        <taxon>Pseudomonadati</taxon>
        <taxon>Pseudomonadota</taxon>
        <taxon>Alphaproteobacteria</taxon>
        <taxon>Sphingomonadales</taxon>
        <taxon>Sphingomonadaceae</taxon>
        <taxon>Sphingorhabdus</taxon>
    </lineage>
</organism>
<dbReference type="EMBL" id="JACIEA010000001">
    <property type="protein sequence ID" value="MBB3942179.1"/>
    <property type="molecule type" value="Genomic_DNA"/>
</dbReference>
<name>A0A840AV37_9SPHN</name>
<dbReference type="Proteomes" id="UP000581447">
    <property type="component" value="Unassembled WGS sequence"/>
</dbReference>
<comment type="caution">
    <text evidence="1">The sequence shown here is derived from an EMBL/GenBank/DDBJ whole genome shotgun (WGS) entry which is preliminary data.</text>
</comment>